<evidence type="ECO:0000313" key="3">
    <source>
        <dbReference type="Proteomes" id="UP001597343"/>
    </source>
</evidence>
<evidence type="ECO:0000313" key="2">
    <source>
        <dbReference type="EMBL" id="MFD2170986.1"/>
    </source>
</evidence>
<dbReference type="GO" id="GO:0003677">
    <property type="term" value="F:DNA binding"/>
    <property type="evidence" value="ECO:0007669"/>
    <property type="project" value="UniProtKB-KW"/>
</dbReference>
<evidence type="ECO:0000259" key="1">
    <source>
        <dbReference type="PROSITE" id="PS50930"/>
    </source>
</evidence>
<accession>A0ABW5A027</accession>
<feature type="domain" description="HTH LytTR-type" evidence="1">
    <location>
        <begin position="118"/>
        <end position="224"/>
    </location>
</feature>
<proteinExistence type="predicted"/>
<dbReference type="InterPro" id="IPR046947">
    <property type="entry name" value="LytR-like"/>
</dbReference>
<dbReference type="PROSITE" id="PS50930">
    <property type="entry name" value="HTH_LYTTR"/>
    <property type="match status" value="1"/>
</dbReference>
<dbReference type="Proteomes" id="UP001597343">
    <property type="component" value="Unassembled WGS sequence"/>
</dbReference>
<protein>
    <submittedName>
        <fullName evidence="2">LytTR family DNA-binding domain-containing protein</fullName>
    </submittedName>
</protein>
<keyword evidence="2" id="KW-0238">DNA-binding</keyword>
<keyword evidence="3" id="KW-1185">Reference proteome</keyword>
<gene>
    <name evidence="2" type="ORF">ACFSOY_13420</name>
</gene>
<comment type="caution">
    <text evidence="2">The sequence shown here is derived from an EMBL/GenBank/DDBJ whole genome shotgun (WGS) entry which is preliminary data.</text>
</comment>
<dbReference type="RefSeq" id="WP_386047425.1">
    <property type="nucleotide sequence ID" value="NZ_JBHUIO010000008.1"/>
</dbReference>
<reference evidence="3" key="1">
    <citation type="journal article" date="2019" name="Int. J. Syst. Evol. Microbiol.">
        <title>The Global Catalogue of Microorganisms (GCM) 10K type strain sequencing project: providing services to taxonomists for standard genome sequencing and annotation.</title>
        <authorList>
            <consortium name="The Broad Institute Genomics Platform"/>
            <consortium name="The Broad Institute Genome Sequencing Center for Infectious Disease"/>
            <person name="Wu L."/>
            <person name="Ma J."/>
        </authorList>
    </citation>
    <scope>NUCLEOTIDE SEQUENCE [LARGE SCALE GENOMIC DNA]</scope>
    <source>
        <strain evidence="3">CGMCC 1.13574</strain>
    </source>
</reference>
<dbReference type="InterPro" id="IPR007492">
    <property type="entry name" value="LytTR_DNA-bd_dom"/>
</dbReference>
<dbReference type="PANTHER" id="PTHR37299:SF4">
    <property type="entry name" value="TRANSCRIPTIONAL REGULATOR"/>
    <property type="match status" value="1"/>
</dbReference>
<dbReference type="Gene3D" id="2.40.50.40">
    <property type="match status" value="1"/>
</dbReference>
<name>A0ABW5A027_9BACL</name>
<sequence>MDLQPYQQVIRSISTLLPQETSIALADQSQYILYRPSGAIDLKIAPGDLLKQGSIAHQTLREGNKVAHFISPDLFGVPYYGLGTPLYDEKERLIGAITLIVPPERSHLLPVPPRTEYVIGQTENRFVPVHERDIAYFSSRDGTTLMHTRSSVYKIKQTLQALEWSLPGNQFLRCHRAFLVNIAWIQEIQRNFHSTFLLVMKDDAQTRISVSQKYASLFRTKLGF</sequence>
<organism evidence="2 3">
    <name type="scientific">Tumebacillus lipolyticus</name>
    <dbReference type="NCBI Taxonomy" id="1280370"/>
    <lineage>
        <taxon>Bacteria</taxon>
        <taxon>Bacillati</taxon>
        <taxon>Bacillota</taxon>
        <taxon>Bacilli</taxon>
        <taxon>Bacillales</taxon>
        <taxon>Alicyclobacillaceae</taxon>
        <taxon>Tumebacillus</taxon>
    </lineage>
</organism>
<dbReference type="EMBL" id="JBHUIO010000008">
    <property type="protein sequence ID" value="MFD2170986.1"/>
    <property type="molecule type" value="Genomic_DNA"/>
</dbReference>
<dbReference type="SMART" id="SM00850">
    <property type="entry name" value="LytTR"/>
    <property type="match status" value="1"/>
</dbReference>
<dbReference type="Gene3D" id="2.20.25.10">
    <property type="match status" value="1"/>
</dbReference>
<dbReference type="Pfam" id="PF04397">
    <property type="entry name" value="LytTR"/>
    <property type="match status" value="1"/>
</dbReference>
<dbReference type="PANTHER" id="PTHR37299">
    <property type="entry name" value="TRANSCRIPTIONAL REGULATOR-RELATED"/>
    <property type="match status" value="1"/>
</dbReference>